<dbReference type="InterPro" id="IPR008979">
    <property type="entry name" value="Galactose-bd-like_sf"/>
</dbReference>
<proteinExistence type="predicted"/>
<feature type="signal peptide" evidence="1">
    <location>
        <begin position="1"/>
        <end position="23"/>
    </location>
</feature>
<accession>A0AAW6U5I1</accession>
<organism evidence="3 4">
    <name type="scientific">Peloplasma aerotolerans</name>
    <dbReference type="NCBI Taxonomy" id="3044389"/>
    <lineage>
        <taxon>Bacteria</taxon>
        <taxon>Bacillati</taxon>
        <taxon>Mycoplasmatota</taxon>
        <taxon>Mollicutes</taxon>
        <taxon>Acholeplasmatales</taxon>
        <taxon>Acholeplasmataceae</taxon>
        <taxon>Peloplasma</taxon>
    </lineage>
</organism>
<dbReference type="AlphaFoldDB" id="A0AAW6U5I1"/>
<keyword evidence="1" id="KW-0732">Signal</keyword>
<evidence type="ECO:0000259" key="2">
    <source>
        <dbReference type="PROSITE" id="PS50022"/>
    </source>
</evidence>
<feature type="domain" description="F5/8 type C" evidence="2">
    <location>
        <begin position="272"/>
        <end position="421"/>
    </location>
</feature>
<sequence>MKKIVFMFILVLFLVLSSCTRPEQEEEIIIEDDGTVFTQTAQEKIPVTHINIPHSTTKGNLDNFINYWKPIDINPIFFETSLIKTHQLILIFDAVYPIDMMIFTSYVGDRAETIPTISIDTSLNLYNYSRYQTNYELSEVTNTINFGGTMAKSVRITFAADDQVKGIQDIHFKLSPGIIVQEDDAWSKTFLRYEGWTGADGIFSFNLTNGDTRIGAEKDQVGFIFSDTFVGKVYPHNHLRQSGIIINNSLGYMNQHLPFDQAFTFDYNMADITPKSIFEPTPYIGSRPRNLLDNEGLSITRSKNALLTNQKEGAMWLSDEIETELTIDLMSTHQLGSLNIWNYNANPNYGVKKFELSSSLDKTTWTTIDTFDIEKALGSAQEPYTIEISFNQVDARYLKLTVLESYSQSYTGLGKIMIFDEQDNFLFGEIEGSYETSIEPNENSARLWLQDGIVLNDTFYVFPILIKDDGEIFKVHNVSMIKMPIVDEKFDHQNATYLNAPLMVKTSDSGVMYFGAGLMNNTHVDGYIYIYGYKDLDGRKLVVGRFLPEDIENFNQWTYFDGENWTSLIENAKTLKDGVSPELSVTYIESGKFAGKYMLVVMENSTSGRISYALSDTPYGQFGDYVQIYQTTESQTLRGGFTYNAKMHPVLSEPGNYLISYNVNTLITGALSDANIYYPRFIRIIEVNE</sequence>
<reference evidence="3" key="1">
    <citation type="submission" date="2023-05" db="EMBL/GenBank/DDBJ databases">
        <title>Mariniplasma microaerophilum sp. nov., a novel anaerobic mollicute isolated from terrestrial mud volcano, Taman Peninsula, Russia.</title>
        <authorList>
            <person name="Khomyakova M.A."/>
            <person name="Merkel A.Y."/>
            <person name="Slobodkin A.I."/>
        </authorList>
    </citation>
    <scope>NUCLEOTIDE SEQUENCE</scope>
    <source>
        <strain evidence="3">M4Ah</strain>
    </source>
</reference>
<protein>
    <submittedName>
        <fullName evidence="3">Discoidin domain-containing protein</fullName>
    </submittedName>
</protein>
<name>A0AAW6U5I1_9MOLU</name>
<dbReference type="RefSeq" id="WP_282839549.1">
    <property type="nucleotide sequence ID" value="NZ_JASCXW010000017.1"/>
</dbReference>
<evidence type="ECO:0000256" key="1">
    <source>
        <dbReference type="SAM" id="SignalP"/>
    </source>
</evidence>
<dbReference type="Pfam" id="PF13810">
    <property type="entry name" value="DUF4185"/>
    <property type="match status" value="1"/>
</dbReference>
<comment type="caution">
    <text evidence="3">The sequence shown here is derived from an EMBL/GenBank/DDBJ whole genome shotgun (WGS) entry which is preliminary data.</text>
</comment>
<dbReference type="PROSITE" id="PS51257">
    <property type="entry name" value="PROKAR_LIPOPROTEIN"/>
    <property type="match status" value="1"/>
</dbReference>
<dbReference type="InterPro" id="IPR000421">
    <property type="entry name" value="FA58C"/>
</dbReference>
<dbReference type="InterPro" id="IPR025442">
    <property type="entry name" value="DUF4185"/>
</dbReference>
<dbReference type="EMBL" id="JASCXW010000017">
    <property type="protein sequence ID" value="MDI6453120.1"/>
    <property type="molecule type" value="Genomic_DNA"/>
</dbReference>
<keyword evidence="4" id="KW-1185">Reference proteome</keyword>
<evidence type="ECO:0000313" key="3">
    <source>
        <dbReference type="EMBL" id="MDI6453120.1"/>
    </source>
</evidence>
<evidence type="ECO:0000313" key="4">
    <source>
        <dbReference type="Proteomes" id="UP001431532"/>
    </source>
</evidence>
<dbReference type="Gene3D" id="2.60.120.260">
    <property type="entry name" value="Galactose-binding domain-like"/>
    <property type="match status" value="1"/>
</dbReference>
<dbReference type="Pfam" id="PF00754">
    <property type="entry name" value="F5_F8_type_C"/>
    <property type="match status" value="1"/>
</dbReference>
<dbReference type="Proteomes" id="UP001431532">
    <property type="component" value="Unassembled WGS sequence"/>
</dbReference>
<feature type="chain" id="PRO_5043453984" evidence="1">
    <location>
        <begin position="24"/>
        <end position="689"/>
    </location>
</feature>
<gene>
    <name evidence="3" type="ORF">QJ521_06060</name>
</gene>
<dbReference type="SUPFAM" id="SSF49785">
    <property type="entry name" value="Galactose-binding domain-like"/>
    <property type="match status" value="1"/>
</dbReference>
<dbReference type="PROSITE" id="PS50022">
    <property type="entry name" value="FA58C_3"/>
    <property type="match status" value="1"/>
</dbReference>